<evidence type="ECO:0000256" key="1">
    <source>
        <dbReference type="ARBA" id="ARBA00004571"/>
    </source>
</evidence>
<dbReference type="Pfam" id="PF03349">
    <property type="entry name" value="Toluene_X"/>
    <property type="match status" value="1"/>
</dbReference>
<keyword evidence="9" id="KW-1185">Reference proteome</keyword>
<dbReference type="Proteomes" id="UP000429232">
    <property type="component" value="Chromosome"/>
</dbReference>
<dbReference type="SUPFAM" id="SSF56935">
    <property type="entry name" value="Porins"/>
    <property type="match status" value="1"/>
</dbReference>
<dbReference type="GO" id="GO:0009279">
    <property type="term" value="C:cell outer membrane"/>
    <property type="evidence" value="ECO:0007669"/>
    <property type="project" value="UniProtKB-SubCell"/>
</dbReference>
<evidence type="ECO:0000256" key="6">
    <source>
        <dbReference type="ARBA" id="ARBA00023136"/>
    </source>
</evidence>
<keyword evidence="3" id="KW-1134">Transmembrane beta strand</keyword>
<evidence type="ECO:0000313" key="9">
    <source>
        <dbReference type="Proteomes" id="UP000429232"/>
    </source>
</evidence>
<dbReference type="PANTHER" id="PTHR35093:SF8">
    <property type="entry name" value="OUTER MEMBRANE PROTEIN NMB0088-RELATED"/>
    <property type="match status" value="1"/>
</dbReference>
<evidence type="ECO:0000313" key="8">
    <source>
        <dbReference type="EMBL" id="QQL50410.1"/>
    </source>
</evidence>
<evidence type="ECO:0000256" key="4">
    <source>
        <dbReference type="ARBA" id="ARBA00022692"/>
    </source>
</evidence>
<dbReference type="EMBL" id="CP066775">
    <property type="protein sequence ID" value="QQL50410.1"/>
    <property type="molecule type" value="Genomic_DNA"/>
</dbReference>
<gene>
    <name evidence="8" type="ORF">GO620_002830</name>
</gene>
<protein>
    <submittedName>
        <fullName evidence="8">Outer membrane protein transport protein</fullName>
    </submittedName>
</protein>
<dbReference type="PANTHER" id="PTHR35093">
    <property type="entry name" value="OUTER MEMBRANE PROTEIN NMB0088-RELATED"/>
    <property type="match status" value="1"/>
</dbReference>
<name>A0A6I4IMG0_9SPHI</name>
<evidence type="ECO:0000256" key="5">
    <source>
        <dbReference type="ARBA" id="ARBA00022729"/>
    </source>
</evidence>
<dbReference type="Gene3D" id="2.40.160.60">
    <property type="entry name" value="Outer membrane protein transport protein (OMPP1/FadL/TodX)"/>
    <property type="match status" value="1"/>
</dbReference>
<proteinExistence type="inferred from homology"/>
<evidence type="ECO:0000256" key="7">
    <source>
        <dbReference type="ARBA" id="ARBA00023237"/>
    </source>
</evidence>
<evidence type="ECO:0000256" key="2">
    <source>
        <dbReference type="ARBA" id="ARBA00008163"/>
    </source>
</evidence>
<dbReference type="GO" id="GO:0015483">
    <property type="term" value="F:long-chain fatty acid transporting porin activity"/>
    <property type="evidence" value="ECO:0007669"/>
    <property type="project" value="TreeGrafter"/>
</dbReference>
<keyword evidence="7" id="KW-0998">Cell outer membrane</keyword>
<sequence>MRKLLLMLLAFAPAMVLAQGFQVNVAGQKQIGMGHTGTGLVQDGASIFFNPGAVAMLPENSIQAGISPLFFKPAFQAAGSVNVAQSADKVATPFSAYAVFGPKNSWWKAGLGVYTPFGGLVDWGNNWTGKYVLESLDLKAIYFQPTVSIRLAKWISVGGGFVYNHGTVNLTRAIPLANSTGSDGQAQLKGSGHGTGFNLGVYLKPTDKFSIGVDYRSKVSTTINNGDAIFTVPASVQANFPQPNTFTATLPLAATTSVGLGYMPTSQWTIAVDANFVQWDVYKALAFDYANNTATLQDTYSPRNYKNAFSIRGGLQYAGDAKHPNTIPKELALRIGGGYASTPVQDGYVSPEVPDANRYFLTAGLGYKATRNLTVDVSFEYEHLMTRTQTTIETQLSGTYKTNVYIPGISLTYHW</sequence>
<comment type="subcellular location">
    <subcellularLocation>
        <location evidence="1">Cell outer membrane</location>
        <topology evidence="1">Multi-pass membrane protein</topology>
    </subcellularLocation>
</comment>
<accession>A0A6I4IMG0</accession>
<reference evidence="8 9" key="1">
    <citation type="submission" date="2020-12" db="EMBL/GenBank/DDBJ databases">
        <title>HMF7856_wgs.fasta genome submission.</title>
        <authorList>
            <person name="Kang H."/>
            <person name="Kim H."/>
            <person name="Joh K."/>
        </authorList>
    </citation>
    <scope>NUCLEOTIDE SEQUENCE [LARGE SCALE GENOMIC DNA]</scope>
    <source>
        <strain evidence="8 9">HMF7856</strain>
    </source>
</reference>
<dbReference type="AlphaFoldDB" id="A0A6I4IMG0"/>
<dbReference type="RefSeq" id="WP_157522186.1">
    <property type="nucleotide sequence ID" value="NZ_CP066775.1"/>
</dbReference>
<evidence type="ECO:0000256" key="3">
    <source>
        <dbReference type="ARBA" id="ARBA00022452"/>
    </source>
</evidence>
<dbReference type="KEGG" id="mgik:GO620_002830"/>
<dbReference type="InterPro" id="IPR005017">
    <property type="entry name" value="OMPP1/FadL/TodX"/>
</dbReference>
<keyword evidence="5" id="KW-0732">Signal</keyword>
<comment type="similarity">
    <text evidence="2">Belongs to the OmpP1/FadL family.</text>
</comment>
<organism evidence="8 9">
    <name type="scientific">Mucilaginibacter ginkgonis</name>
    <dbReference type="NCBI Taxonomy" id="2682091"/>
    <lineage>
        <taxon>Bacteria</taxon>
        <taxon>Pseudomonadati</taxon>
        <taxon>Bacteroidota</taxon>
        <taxon>Sphingobacteriia</taxon>
        <taxon>Sphingobacteriales</taxon>
        <taxon>Sphingobacteriaceae</taxon>
        <taxon>Mucilaginibacter</taxon>
    </lineage>
</organism>
<keyword evidence="6" id="KW-0472">Membrane</keyword>
<keyword evidence="4" id="KW-0812">Transmembrane</keyword>